<reference evidence="1" key="1">
    <citation type="submission" date="2023-04" db="EMBL/GenBank/DDBJ databases">
        <title>A chromosome-level genome assembly of the parasitoid wasp Eretmocerus hayati.</title>
        <authorList>
            <person name="Zhong Y."/>
            <person name="Liu S."/>
            <person name="Liu Y."/>
        </authorList>
    </citation>
    <scope>NUCLEOTIDE SEQUENCE</scope>
    <source>
        <strain evidence="1">ZJU_SS_LIU_2023</strain>
    </source>
</reference>
<name>A0ACC2NRL4_9HYME</name>
<gene>
    <name evidence="1" type="ORF">QAD02_005009</name>
</gene>
<sequence>MALLGCGYSFSVVLQVLIVLVSNFTKNLDAAALVSDVDSYFGNDRLEQRSRENVAVARLYENVLDALQCRPPPAPVPADEVLRANQALSSTEPIAARQPEQDLNWSGPRRVLGQVAGVAVDPEGRPVVFHRGDHTWQYE</sequence>
<dbReference type="Proteomes" id="UP001239111">
    <property type="component" value="Chromosome 3"/>
</dbReference>
<dbReference type="EMBL" id="CM056743">
    <property type="protein sequence ID" value="KAJ8673747.1"/>
    <property type="molecule type" value="Genomic_DNA"/>
</dbReference>
<protein>
    <submittedName>
        <fullName evidence="1">Uncharacterized protein</fullName>
    </submittedName>
</protein>
<proteinExistence type="predicted"/>
<keyword evidence="2" id="KW-1185">Reference proteome</keyword>
<accession>A0ACC2NRL4</accession>
<evidence type="ECO:0000313" key="2">
    <source>
        <dbReference type="Proteomes" id="UP001239111"/>
    </source>
</evidence>
<comment type="caution">
    <text evidence="1">The sequence shown here is derived from an EMBL/GenBank/DDBJ whole genome shotgun (WGS) entry which is preliminary data.</text>
</comment>
<organism evidence="1 2">
    <name type="scientific">Eretmocerus hayati</name>
    <dbReference type="NCBI Taxonomy" id="131215"/>
    <lineage>
        <taxon>Eukaryota</taxon>
        <taxon>Metazoa</taxon>
        <taxon>Ecdysozoa</taxon>
        <taxon>Arthropoda</taxon>
        <taxon>Hexapoda</taxon>
        <taxon>Insecta</taxon>
        <taxon>Pterygota</taxon>
        <taxon>Neoptera</taxon>
        <taxon>Endopterygota</taxon>
        <taxon>Hymenoptera</taxon>
        <taxon>Apocrita</taxon>
        <taxon>Proctotrupomorpha</taxon>
        <taxon>Chalcidoidea</taxon>
        <taxon>Aphelinidae</taxon>
        <taxon>Aphelininae</taxon>
        <taxon>Eretmocerus</taxon>
    </lineage>
</organism>
<evidence type="ECO:0000313" key="1">
    <source>
        <dbReference type="EMBL" id="KAJ8673747.1"/>
    </source>
</evidence>